<name>A0ABN0UC26_9PSEU</name>
<sequence>MPNPTTPRKAQTTAESLLGDLPTVDPCGYVEARDLKQFGEAVDGRPESLDFCLVTVTVTGGAKLEVLFGTLEQAASERDFKGELVDYEDLRIVEEPGESVRCARRLVFTDLVTLSVSVENYSEKAVPSTEMCRIADHATKVVADRVLAKEVEHRRFGAKSVGKLVACDAVRASLAKVPGLTGPKAYEYPAGHQCRWSNDGEASTPRARLTYAVGKPSEPDGKDSVREDVGGRPTVIHKSSASSVSFCVAETTHIPFEDGLQELAVVSVSLPSGTPADQACAAVKEVAAEVWAKLPK</sequence>
<accession>A0ABN0UC26</accession>
<proteinExistence type="predicted"/>
<reference evidence="1 2" key="1">
    <citation type="journal article" date="2019" name="Int. J. Syst. Evol. Microbiol.">
        <title>The Global Catalogue of Microorganisms (GCM) 10K type strain sequencing project: providing services to taxonomists for standard genome sequencing and annotation.</title>
        <authorList>
            <consortium name="The Broad Institute Genomics Platform"/>
            <consortium name="The Broad Institute Genome Sequencing Center for Infectious Disease"/>
            <person name="Wu L."/>
            <person name="Ma J."/>
        </authorList>
    </citation>
    <scope>NUCLEOTIDE SEQUENCE [LARGE SCALE GENOMIC DNA]</scope>
    <source>
        <strain evidence="1 2">JCM 3380</strain>
    </source>
</reference>
<dbReference type="EMBL" id="BAAABU010000013">
    <property type="protein sequence ID" value="GAA0245638.1"/>
    <property type="molecule type" value="Genomic_DNA"/>
</dbReference>
<evidence type="ECO:0000313" key="1">
    <source>
        <dbReference type="EMBL" id="GAA0245638.1"/>
    </source>
</evidence>
<protein>
    <submittedName>
        <fullName evidence="1">Uncharacterized protein</fullName>
    </submittedName>
</protein>
<comment type="caution">
    <text evidence="1">The sequence shown here is derived from an EMBL/GenBank/DDBJ whole genome shotgun (WGS) entry which is preliminary data.</text>
</comment>
<keyword evidence="2" id="KW-1185">Reference proteome</keyword>
<dbReference type="Proteomes" id="UP001500416">
    <property type="component" value="Unassembled WGS sequence"/>
</dbReference>
<gene>
    <name evidence="1" type="ORF">GCM10010492_51330</name>
</gene>
<evidence type="ECO:0000313" key="2">
    <source>
        <dbReference type="Proteomes" id="UP001500416"/>
    </source>
</evidence>
<organism evidence="1 2">
    <name type="scientific">Saccharothrix mutabilis subsp. mutabilis</name>
    <dbReference type="NCBI Taxonomy" id="66855"/>
    <lineage>
        <taxon>Bacteria</taxon>
        <taxon>Bacillati</taxon>
        <taxon>Actinomycetota</taxon>
        <taxon>Actinomycetes</taxon>
        <taxon>Pseudonocardiales</taxon>
        <taxon>Pseudonocardiaceae</taxon>
        <taxon>Saccharothrix</taxon>
    </lineage>
</organism>